<accession>A0ABR1ZQN9</accession>
<evidence type="ECO:0000313" key="1">
    <source>
        <dbReference type="EMBL" id="KAK8482953.1"/>
    </source>
</evidence>
<dbReference type="Proteomes" id="UP001396334">
    <property type="component" value="Unassembled WGS sequence"/>
</dbReference>
<name>A0ABR1ZQN9_9ROSI</name>
<gene>
    <name evidence="1" type="ORF">V6N11_045050</name>
</gene>
<evidence type="ECO:0000313" key="2">
    <source>
        <dbReference type="Proteomes" id="UP001396334"/>
    </source>
</evidence>
<keyword evidence="2" id="KW-1185">Reference proteome</keyword>
<protein>
    <submittedName>
        <fullName evidence="1">Uncharacterized protein</fullName>
    </submittedName>
</protein>
<comment type="caution">
    <text evidence="1">The sequence shown here is derived from an EMBL/GenBank/DDBJ whole genome shotgun (WGS) entry which is preliminary data.</text>
</comment>
<reference evidence="1 2" key="1">
    <citation type="journal article" date="2024" name="G3 (Bethesda)">
        <title>Genome assembly of Hibiscus sabdariffa L. provides insights into metabolisms of medicinal natural products.</title>
        <authorList>
            <person name="Kim T."/>
        </authorList>
    </citation>
    <scope>NUCLEOTIDE SEQUENCE [LARGE SCALE GENOMIC DNA]</scope>
    <source>
        <strain evidence="1">TK-2024</strain>
        <tissue evidence="1">Old leaves</tissue>
    </source>
</reference>
<organism evidence="1 2">
    <name type="scientific">Hibiscus sabdariffa</name>
    <name type="common">roselle</name>
    <dbReference type="NCBI Taxonomy" id="183260"/>
    <lineage>
        <taxon>Eukaryota</taxon>
        <taxon>Viridiplantae</taxon>
        <taxon>Streptophyta</taxon>
        <taxon>Embryophyta</taxon>
        <taxon>Tracheophyta</taxon>
        <taxon>Spermatophyta</taxon>
        <taxon>Magnoliopsida</taxon>
        <taxon>eudicotyledons</taxon>
        <taxon>Gunneridae</taxon>
        <taxon>Pentapetalae</taxon>
        <taxon>rosids</taxon>
        <taxon>malvids</taxon>
        <taxon>Malvales</taxon>
        <taxon>Malvaceae</taxon>
        <taxon>Malvoideae</taxon>
        <taxon>Hibiscus</taxon>
    </lineage>
</organism>
<sequence length="99" mass="11693">MVRLADFVRLKEHRSSSSDGRAEDFTAIYGDFQWPSRETSLIPFRSLVRNGMEEVRALDRWTLLIGMVNDGWWPNDGVGNSRWLGFQLRRRDEFFRRGV</sequence>
<proteinExistence type="predicted"/>
<dbReference type="EMBL" id="JBBPBN010000720">
    <property type="protein sequence ID" value="KAK8482953.1"/>
    <property type="molecule type" value="Genomic_DNA"/>
</dbReference>